<reference evidence="2 3" key="1">
    <citation type="journal article" date="2022" name="Nat. Plants">
        <title>Genomes of leafy and leafless Platanthera orchids illuminate the evolution of mycoheterotrophy.</title>
        <authorList>
            <person name="Li M.H."/>
            <person name="Liu K.W."/>
            <person name="Li Z."/>
            <person name="Lu H.C."/>
            <person name="Ye Q.L."/>
            <person name="Zhang D."/>
            <person name="Wang J.Y."/>
            <person name="Li Y.F."/>
            <person name="Zhong Z.M."/>
            <person name="Liu X."/>
            <person name="Yu X."/>
            <person name="Liu D.K."/>
            <person name="Tu X.D."/>
            <person name="Liu B."/>
            <person name="Hao Y."/>
            <person name="Liao X.Y."/>
            <person name="Jiang Y.T."/>
            <person name="Sun W.H."/>
            <person name="Chen J."/>
            <person name="Chen Y.Q."/>
            <person name="Ai Y."/>
            <person name="Zhai J.W."/>
            <person name="Wu S.S."/>
            <person name="Zhou Z."/>
            <person name="Hsiao Y.Y."/>
            <person name="Wu W.L."/>
            <person name="Chen Y.Y."/>
            <person name="Lin Y.F."/>
            <person name="Hsu J.L."/>
            <person name="Li C.Y."/>
            <person name="Wang Z.W."/>
            <person name="Zhao X."/>
            <person name="Zhong W.Y."/>
            <person name="Ma X.K."/>
            <person name="Ma L."/>
            <person name="Huang J."/>
            <person name="Chen G.Z."/>
            <person name="Huang M.Z."/>
            <person name="Huang L."/>
            <person name="Peng D.H."/>
            <person name="Luo Y.B."/>
            <person name="Zou S.Q."/>
            <person name="Chen S.P."/>
            <person name="Lan S."/>
            <person name="Tsai W.C."/>
            <person name="Van de Peer Y."/>
            <person name="Liu Z.J."/>
        </authorList>
    </citation>
    <scope>NUCLEOTIDE SEQUENCE [LARGE SCALE GENOMIC DNA]</scope>
    <source>
        <strain evidence="2">Lor288</strain>
    </source>
</reference>
<gene>
    <name evidence="2" type="ORF">KSP40_PGU017335</name>
</gene>
<proteinExistence type="predicted"/>
<protein>
    <submittedName>
        <fullName evidence="2">Uncharacterized protein</fullName>
    </submittedName>
</protein>
<accession>A0ABR2MCK2</accession>
<name>A0ABR2MCK2_9ASPA</name>
<sequence length="71" mass="7786">MVLCIGFLLSFLVGGDGMMAAPLPRDMPASLEIRPAMTRDGRRAARITPGLFDESKRRVPKGPDPIHNRIV</sequence>
<dbReference type="EMBL" id="JBBWWR010000009">
    <property type="protein sequence ID" value="KAK8961828.1"/>
    <property type="molecule type" value="Genomic_DNA"/>
</dbReference>
<evidence type="ECO:0000313" key="3">
    <source>
        <dbReference type="Proteomes" id="UP001412067"/>
    </source>
</evidence>
<evidence type="ECO:0000313" key="2">
    <source>
        <dbReference type="EMBL" id="KAK8961828.1"/>
    </source>
</evidence>
<evidence type="ECO:0000256" key="1">
    <source>
        <dbReference type="SAM" id="SignalP"/>
    </source>
</evidence>
<organism evidence="2 3">
    <name type="scientific">Platanthera guangdongensis</name>
    <dbReference type="NCBI Taxonomy" id="2320717"/>
    <lineage>
        <taxon>Eukaryota</taxon>
        <taxon>Viridiplantae</taxon>
        <taxon>Streptophyta</taxon>
        <taxon>Embryophyta</taxon>
        <taxon>Tracheophyta</taxon>
        <taxon>Spermatophyta</taxon>
        <taxon>Magnoliopsida</taxon>
        <taxon>Liliopsida</taxon>
        <taxon>Asparagales</taxon>
        <taxon>Orchidaceae</taxon>
        <taxon>Orchidoideae</taxon>
        <taxon>Orchideae</taxon>
        <taxon>Orchidinae</taxon>
        <taxon>Platanthera</taxon>
    </lineage>
</organism>
<feature type="signal peptide" evidence="1">
    <location>
        <begin position="1"/>
        <end position="20"/>
    </location>
</feature>
<comment type="caution">
    <text evidence="2">The sequence shown here is derived from an EMBL/GenBank/DDBJ whole genome shotgun (WGS) entry which is preliminary data.</text>
</comment>
<keyword evidence="1" id="KW-0732">Signal</keyword>
<dbReference type="Proteomes" id="UP001412067">
    <property type="component" value="Unassembled WGS sequence"/>
</dbReference>
<keyword evidence="3" id="KW-1185">Reference proteome</keyword>
<feature type="chain" id="PRO_5047247032" evidence="1">
    <location>
        <begin position="21"/>
        <end position="71"/>
    </location>
</feature>